<dbReference type="PANTHER" id="PTHR11941">
    <property type="entry name" value="ENOYL-COA HYDRATASE-RELATED"/>
    <property type="match status" value="1"/>
</dbReference>
<dbReference type="Pfam" id="PF00378">
    <property type="entry name" value="ECH_1"/>
    <property type="match status" value="1"/>
</dbReference>
<sequence length="255" mass="27608">MSIRFEKDNRLAIVTIDRPEAMNALDMSHNTELDRVWAEFRDDDDLWVAILTGVGNKAFSAGADLKTLIPAQGAGVMDDWNFGGITRNFTTYKPIIAAINGVALAGGLEMVLACDLRIAADHARLGLAEVKWAIIPGAGGTQRLPRAIPLARAMEMILTGNPISADEAYQLGLVNRVVPGDKLMDEARALADTLLARGPLALRAAKRAILEGASLPFNEAMNLELELFNAVMRTEDAVEGPRAFAEKRAPNYQGR</sequence>
<dbReference type="Gene3D" id="1.10.12.10">
    <property type="entry name" value="Lyase 2-enoyl-coa Hydratase, Chain A, domain 2"/>
    <property type="match status" value="1"/>
</dbReference>
<protein>
    <submittedName>
        <fullName evidence="3">Enoyl-CoA hydratase</fullName>
        <ecNumber evidence="3">4.2.1.17</ecNumber>
    </submittedName>
</protein>
<reference evidence="3" key="1">
    <citation type="submission" date="2015-10" db="EMBL/GenBank/DDBJ databases">
        <authorList>
            <person name="Gilbert D.G."/>
        </authorList>
    </citation>
    <scope>NUCLEOTIDE SEQUENCE</scope>
</reference>
<dbReference type="Gene3D" id="3.90.226.10">
    <property type="entry name" value="2-enoyl-CoA Hydratase, Chain A, domain 1"/>
    <property type="match status" value="1"/>
</dbReference>
<dbReference type="FunFam" id="1.10.12.10:FF:000001">
    <property type="entry name" value="Probable enoyl-CoA hydratase, mitochondrial"/>
    <property type="match status" value="1"/>
</dbReference>
<dbReference type="InterPro" id="IPR001753">
    <property type="entry name" value="Enoyl-CoA_hydra/iso"/>
</dbReference>
<dbReference type="InterPro" id="IPR018376">
    <property type="entry name" value="Enoyl-CoA_hyd/isom_CS"/>
</dbReference>
<dbReference type="CDD" id="cd06558">
    <property type="entry name" value="crotonase-like"/>
    <property type="match status" value="1"/>
</dbReference>
<organism evidence="3">
    <name type="scientific">hydrothermal vent metagenome</name>
    <dbReference type="NCBI Taxonomy" id="652676"/>
    <lineage>
        <taxon>unclassified sequences</taxon>
        <taxon>metagenomes</taxon>
        <taxon>ecological metagenomes</taxon>
    </lineage>
</organism>
<dbReference type="GO" id="GO:0004300">
    <property type="term" value="F:enoyl-CoA hydratase activity"/>
    <property type="evidence" value="ECO:0007669"/>
    <property type="project" value="UniProtKB-EC"/>
</dbReference>
<evidence type="ECO:0000256" key="1">
    <source>
        <dbReference type="ARBA" id="ARBA00005254"/>
    </source>
</evidence>
<evidence type="ECO:0000256" key="2">
    <source>
        <dbReference type="ARBA" id="ARBA00023239"/>
    </source>
</evidence>
<dbReference type="PROSITE" id="PS00166">
    <property type="entry name" value="ENOYL_COA_HYDRATASE"/>
    <property type="match status" value="1"/>
</dbReference>
<proteinExistence type="inferred from homology"/>
<gene>
    <name evidence="3" type="ORF">MGWOODY_XGa2849</name>
</gene>
<dbReference type="PANTHER" id="PTHR11941:SF54">
    <property type="entry name" value="ENOYL-COA HYDRATASE, MITOCHONDRIAL"/>
    <property type="match status" value="1"/>
</dbReference>
<dbReference type="FunFam" id="3.90.226.10:FF:000009">
    <property type="entry name" value="Carnitinyl-CoA dehydratase"/>
    <property type="match status" value="1"/>
</dbReference>
<accession>A0A160TTX3</accession>
<dbReference type="InterPro" id="IPR029045">
    <property type="entry name" value="ClpP/crotonase-like_dom_sf"/>
</dbReference>
<dbReference type="EMBL" id="CZRL01000098">
    <property type="protein sequence ID" value="CUS53736.1"/>
    <property type="molecule type" value="Genomic_DNA"/>
</dbReference>
<name>A0A160TTX3_9ZZZZ</name>
<dbReference type="InterPro" id="IPR014748">
    <property type="entry name" value="Enoyl-CoA_hydra_C"/>
</dbReference>
<dbReference type="AlphaFoldDB" id="A0A160TTX3"/>
<keyword evidence="2 3" id="KW-0456">Lyase</keyword>
<dbReference type="GO" id="GO:0006635">
    <property type="term" value="P:fatty acid beta-oxidation"/>
    <property type="evidence" value="ECO:0007669"/>
    <property type="project" value="TreeGrafter"/>
</dbReference>
<dbReference type="SUPFAM" id="SSF52096">
    <property type="entry name" value="ClpP/crotonase"/>
    <property type="match status" value="1"/>
</dbReference>
<dbReference type="EC" id="4.2.1.17" evidence="3"/>
<comment type="similarity">
    <text evidence="1">Belongs to the enoyl-CoA hydratase/isomerase family.</text>
</comment>
<evidence type="ECO:0000313" key="3">
    <source>
        <dbReference type="EMBL" id="CUS53736.1"/>
    </source>
</evidence>